<dbReference type="AlphaFoldDB" id="D2R6N1"/>
<gene>
    <name evidence="1" type="ordered locus">Psta_2662</name>
</gene>
<dbReference type="OrthoDB" id="292155at2"/>
<dbReference type="KEGG" id="psl:Psta_2662"/>
<dbReference type="HOGENOM" id="CLU_2452051_0_0_0"/>
<reference evidence="1 2" key="1">
    <citation type="journal article" date="2009" name="Stand. Genomic Sci.">
        <title>Complete genome sequence of Pirellula staleyi type strain (ATCC 27377).</title>
        <authorList>
            <person name="Clum A."/>
            <person name="Tindall B.J."/>
            <person name="Sikorski J."/>
            <person name="Ivanova N."/>
            <person name="Mavrommatis K."/>
            <person name="Lucas S."/>
            <person name="Glavina del Rio T."/>
            <person name="Nolan M."/>
            <person name="Chen F."/>
            <person name="Tice H."/>
            <person name="Pitluck S."/>
            <person name="Cheng J.F."/>
            <person name="Chertkov O."/>
            <person name="Brettin T."/>
            <person name="Han C."/>
            <person name="Detter J.C."/>
            <person name="Kuske C."/>
            <person name="Bruce D."/>
            <person name="Goodwin L."/>
            <person name="Ovchinikova G."/>
            <person name="Pati A."/>
            <person name="Mikhailova N."/>
            <person name="Chen A."/>
            <person name="Palaniappan K."/>
            <person name="Land M."/>
            <person name="Hauser L."/>
            <person name="Chang Y.J."/>
            <person name="Jeffries C.D."/>
            <person name="Chain P."/>
            <person name="Rohde M."/>
            <person name="Goker M."/>
            <person name="Bristow J."/>
            <person name="Eisen J.A."/>
            <person name="Markowitz V."/>
            <person name="Hugenholtz P."/>
            <person name="Kyrpides N.C."/>
            <person name="Klenk H.P."/>
            <person name="Lapidus A."/>
        </authorList>
    </citation>
    <scope>NUCLEOTIDE SEQUENCE [LARGE SCALE GENOMIC DNA]</scope>
    <source>
        <strain evidence="2">ATCC 27377 / DSM 6068 / ICPB 4128</strain>
    </source>
</reference>
<dbReference type="Proteomes" id="UP000001887">
    <property type="component" value="Chromosome"/>
</dbReference>
<keyword evidence="2" id="KW-1185">Reference proteome</keyword>
<organism evidence="1 2">
    <name type="scientific">Pirellula staleyi (strain ATCC 27377 / DSM 6068 / ICPB 4128)</name>
    <name type="common">Pirella staleyi</name>
    <dbReference type="NCBI Taxonomy" id="530564"/>
    <lineage>
        <taxon>Bacteria</taxon>
        <taxon>Pseudomonadati</taxon>
        <taxon>Planctomycetota</taxon>
        <taxon>Planctomycetia</taxon>
        <taxon>Pirellulales</taxon>
        <taxon>Pirellulaceae</taxon>
        <taxon>Pirellula</taxon>
    </lineage>
</organism>
<dbReference type="EMBL" id="CP001848">
    <property type="protein sequence ID" value="ADB17331.1"/>
    <property type="molecule type" value="Genomic_DNA"/>
</dbReference>
<name>D2R6N1_PIRSD</name>
<accession>D2R6N1</accession>
<protein>
    <submittedName>
        <fullName evidence="1">Uncharacterized protein</fullName>
    </submittedName>
</protein>
<evidence type="ECO:0000313" key="1">
    <source>
        <dbReference type="EMBL" id="ADB17331.1"/>
    </source>
</evidence>
<sequence length="89" mass="10158" precursor="true">MIRIQLLAMLMFLAIGVISTSEVMAGPPSYLLLRDSASPSPPHQPGEPDAQYYQQRTTGYAYGWFGACPRTHATRHFGIYREYTQWSFR</sequence>
<evidence type="ECO:0000313" key="2">
    <source>
        <dbReference type="Proteomes" id="UP000001887"/>
    </source>
</evidence>
<proteinExistence type="predicted"/>